<evidence type="ECO:0000256" key="2">
    <source>
        <dbReference type="ARBA" id="ARBA00007783"/>
    </source>
</evidence>
<organism evidence="10 11">
    <name type="scientific">Tessaracoccus palaemonis</name>
    <dbReference type="NCBI Taxonomy" id="2829499"/>
    <lineage>
        <taxon>Bacteria</taxon>
        <taxon>Bacillati</taxon>
        <taxon>Actinomycetota</taxon>
        <taxon>Actinomycetes</taxon>
        <taxon>Propionibacteriales</taxon>
        <taxon>Propionibacteriaceae</taxon>
        <taxon>Tessaracoccus</taxon>
    </lineage>
</organism>
<evidence type="ECO:0000256" key="8">
    <source>
        <dbReference type="SAM" id="Phobius"/>
    </source>
</evidence>
<dbReference type="InterPro" id="IPR051449">
    <property type="entry name" value="ABC-2_transporter_component"/>
</dbReference>
<reference evidence="10 11" key="1">
    <citation type="submission" date="2021-07" db="EMBL/GenBank/DDBJ databases">
        <title>complete genome sequencing of Tessaracoccus sp.J1M15.</title>
        <authorList>
            <person name="Bae J.-W."/>
            <person name="Kim D.-y."/>
        </authorList>
    </citation>
    <scope>NUCLEOTIDE SEQUENCE [LARGE SCALE GENOMIC DNA]</scope>
    <source>
        <strain evidence="10 11">J1M15</strain>
    </source>
</reference>
<dbReference type="Proteomes" id="UP000824504">
    <property type="component" value="Chromosome"/>
</dbReference>
<dbReference type="InterPro" id="IPR013525">
    <property type="entry name" value="ABC2_TM"/>
</dbReference>
<dbReference type="PANTHER" id="PTHR30294:SF29">
    <property type="entry name" value="MULTIDRUG ABC TRANSPORTER PERMEASE YBHS-RELATED"/>
    <property type="match status" value="1"/>
</dbReference>
<dbReference type="Pfam" id="PF12698">
    <property type="entry name" value="ABC2_membrane_3"/>
    <property type="match status" value="1"/>
</dbReference>
<keyword evidence="4" id="KW-1003">Cell membrane</keyword>
<feature type="transmembrane region" description="Helical" evidence="8">
    <location>
        <begin position="229"/>
        <end position="250"/>
    </location>
</feature>
<keyword evidence="3" id="KW-0813">Transport</keyword>
<keyword evidence="7 8" id="KW-0472">Membrane</keyword>
<evidence type="ECO:0000256" key="6">
    <source>
        <dbReference type="ARBA" id="ARBA00022989"/>
    </source>
</evidence>
<evidence type="ECO:0000256" key="4">
    <source>
        <dbReference type="ARBA" id="ARBA00022475"/>
    </source>
</evidence>
<comment type="similarity">
    <text evidence="2">Belongs to the ABC-2 integral membrane protein family.</text>
</comment>
<evidence type="ECO:0000313" key="10">
    <source>
        <dbReference type="EMBL" id="QXT62499.1"/>
    </source>
</evidence>
<comment type="subcellular location">
    <subcellularLocation>
        <location evidence="1">Cell membrane</location>
        <topology evidence="1">Multi-pass membrane protein</topology>
    </subcellularLocation>
</comment>
<evidence type="ECO:0000256" key="5">
    <source>
        <dbReference type="ARBA" id="ARBA00022692"/>
    </source>
</evidence>
<keyword evidence="6 8" id="KW-1133">Transmembrane helix</keyword>
<protein>
    <submittedName>
        <fullName evidence="10">ABC transporter permease</fullName>
    </submittedName>
</protein>
<feature type="transmembrane region" description="Helical" evidence="8">
    <location>
        <begin position="290"/>
        <end position="308"/>
    </location>
</feature>
<dbReference type="EMBL" id="CP079216">
    <property type="protein sequence ID" value="QXT62499.1"/>
    <property type="molecule type" value="Genomic_DNA"/>
</dbReference>
<feature type="transmembrane region" description="Helical" evidence="8">
    <location>
        <begin position="178"/>
        <end position="200"/>
    </location>
</feature>
<dbReference type="InterPro" id="IPR047817">
    <property type="entry name" value="ABC2_TM_bact-type"/>
</dbReference>
<sequence>MIRRIRLLIWKEFLQLRRDPFLGGILIVAPVLQLIMFGYVVAVDISHLDTAIVDLDRSTISRSIDSAFSSTEYFTVTERPSSEAEVRQLMDRGEIQVAVVIPEGTQDALTRGETAGVGVIVDGSDSQVSTAAGAYSARVVAGVNAARLAASGVAVAGPGVDAQVRVLFNPTLASVNTMVPGLIAMITMVSLLIVMSQAVVKEREAGTLEQMFVTPIRAGEYIIGKITPYALLAVVQMVLVASVGIGWFKVPLNGNVAVVAVGMLLFMLTSIGLGLLVSLLASTRQQAQQVMVFLMMPFMILSGFIFPVEAMPGWMQAISACIPMTYILEVLRGSFVKGAGFADLAQPLIILAVFGVVIFTSAVLATRRRITS</sequence>
<keyword evidence="11" id="KW-1185">Reference proteome</keyword>
<keyword evidence="5 8" id="KW-0812">Transmembrane</keyword>
<evidence type="ECO:0000256" key="7">
    <source>
        <dbReference type="ARBA" id="ARBA00023136"/>
    </source>
</evidence>
<gene>
    <name evidence="10" type="ORF">KDB89_12245</name>
</gene>
<feature type="transmembrane region" description="Helical" evidence="8">
    <location>
        <begin position="256"/>
        <end position="278"/>
    </location>
</feature>
<proteinExistence type="inferred from homology"/>
<evidence type="ECO:0000313" key="11">
    <source>
        <dbReference type="Proteomes" id="UP000824504"/>
    </source>
</evidence>
<feature type="transmembrane region" description="Helical" evidence="8">
    <location>
        <begin position="21"/>
        <end position="42"/>
    </location>
</feature>
<dbReference type="PANTHER" id="PTHR30294">
    <property type="entry name" value="MEMBRANE COMPONENT OF ABC TRANSPORTER YHHJ-RELATED"/>
    <property type="match status" value="1"/>
</dbReference>
<evidence type="ECO:0000256" key="1">
    <source>
        <dbReference type="ARBA" id="ARBA00004651"/>
    </source>
</evidence>
<feature type="transmembrane region" description="Helical" evidence="8">
    <location>
        <begin position="344"/>
        <end position="365"/>
    </location>
</feature>
<dbReference type="PROSITE" id="PS51012">
    <property type="entry name" value="ABC_TM2"/>
    <property type="match status" value="1"/>
</dbReference>
<name>A0ABX8SHQ0_9ACTN</name>
<feature type="domain" description="ABC transmembrane type-2" evidence="9">
    <location>
        <begin position="136"/>
        <end position="369"/>
    </location>
</feature>
<accession>A0ABX8SHQ0</accession>
<evidence type="ECO:0000256" key="3">
    <source>
        <dbReference type="ARBA" id="ARBA00022448"/>
    </source>
</evidence>
<evidence type="ECO:0000259" key="9">
    <source>
        <dbReference type="PROSITE" id="PS51012"/>
    </source>
</evidence>
<dbReference type="RefSeq" id="WP_219081431.1">
    <property type="nucleotide sequence ID" value="NZ_CP079216.1"/>
</dbReference>